<name>A0ABY9T5I5_BREBE</name>
<keyword evidence="1" id="KW-0472">Membrane</keyword>
<protein>
    <submittedName>
        <fullName evidence="3">DUF58 domain-containing protein</fullName>
    </submittedName>
</protein>
<organism evidence="3 4">
    <name type="scientific">Brevibacillus brevis</name>
    <name type="common">Bacillus brevis</name>
    <dbReference type="NCBI Taxonomy" id="1393"/>
    <lineage>
        <taxon>Bacteria</taxon>
        <taxon>Bacillati</taxon>
        <taxon>Bacillota</taxon>
        <taxon>Bacilli</taxon>
        <taxon>Bacillales</taxon>
        <taxon>Paenibacillaceae</taxon>
        <taxon>Brevibacillus</taxon>
    </lineage>
</organism>
<accession>A0ABY9T5I5</accession>
<feature type="transmembrane region" description="Helical" evidence="1">
    <location>
        <begin position="12"/>
        <end position="36"/>
    </location>
</feature>
<keyword evidence="1" id="KW-0812">Transmembrane</keyword>
<feature type="domain" description="DUF58" evidence="2">
    <location>
        <begin position="205"/>
        <end position="374"/>
    </location>
</feature>
<dbReference type="PANTHER" id="PTHR34351">
    <property type="entry name" value="SLR1927 PROTEIN-RELATED"/>
    <property type="match status" value="1"/>
</dbReference>
<proteinExistence type="predicted"/>
<reference evidence="3 4" key="1">
    <citation type="submission" date="2023-09" db="EMBL/GenBank/DDBJ databases">
        <title>Complete Genome and Methylome dissection of Bacillus brevis NEB573 original source of BbsI restriction endonuclease.</title>
        <authorList>
            <person name="Fomenkov A."/>
            <person name="Roberts R.D."/>
        </authorList>
    </citation>
    <scope>NUCLEOTIDE SEQUENCE [LARGE SCALE GENOMIC DNA]</scope>
    <source>
        <strain evidence="3 4">NEB573</strain>
    </source>
</reference>
<gene>
    <name evidence="3" type="ORF">RGB73_02660</name>
</gene>
<evidence type="ECO:0000313" key="4">
    <source>
        <dbReference type="Proteomes" id="UP001256827"/>
    </source>
</evidence>
<dbReference type="Proteomes" id="UP001256827">
    <property type="component" value="Chromosome"/>
</dbReference>
<dbReference type="PANTHER" id="PTHR34351:SF2">
    <property type="entry name" value="DUF58 DOMAIN-CONTAINING PROTEIN"/>
    <property type="match status" value="1"/>
</dbReference>
<sequence length="397" mass="45944">MNTKQNFHVIGFLLLLFALFSGSWFLWLLGGLFFFMPAAQSWWTGNMRRWVKLEWTCDQNRVMPETPVHVTVRMHNRSWLPLPATWLRLTLPDHVTVEGADEVRQSHQRTVVRLRMDLPWRQSAERTLILTPHKRGMVWISEIQTESLPLFADETSAIPFPLSFSLLVYPLPLPLPAISLHDSEPDGSRLSRQRRQEDATFQRGVRPYIPGDRLKHINWKATAKTGALATRVFEHTARPDWRIVGHLLPSYEPLQQRHNVTVNERTISCLAALSVLCRKRSLGYDLYMSVKQRGRDHFHQPAGSGKNHHLHVMTQLAQINHFVTTPLAPILRRLEESPSREAILLVTPRLDEGIEEAIGRLLRRGHQVAVLDVSEEQAVLRRYESSRIARERREIAR</sequence>
<evidence type="ECO:0000259" key="2">
    <source>
        <dbReference type="Pfam" id="PF01882"/>
    </source>
</evidence>
<keyword evidence="4" id="KW-1185">Reference proteome</keyword>
<keyword evidence="1" id="KW-1133">Transmembrane helix</keyword>
<dbReference type="Pfam" id="PF01882">
    <property type="entry name" value="DUF58"/>
    <property type="match status" value="1"/>
</dbReference>
<evidence type="ECO:0000256" key="1">
    <source>
        <dbReference type="SAM" id="Phobius"/>
    </source>
</evidence>
<dbReference type="RefSeq" id="WP_310768895.1">
    <property type="nucleotide sequence ID" value="NZ_CP134050.1"/>
</dbReference>
<dbReference type="EMBL" id="CP134050">
    <property type="protein sequence ID" value="WNC15296.1"/>
    <property type="molecule type" value="Genomic_DNA"/>
</dbReference>
<dbReference type="InterPro" id="IPR002881">
    <property type="entry name" value="DUF58"/>
</dbReference>
<evidence type="ECO:0000313" key="3">
    <source>
        <dbReference type="EMBL" id="WNC15296.1"/>
    </source>
</evidence>